<protein>
    <submittedName>
        <fullName evidence="1">Uncharacterized protein</fullName>
    </submittedName>
</protein>
<dbReference type="Proteomes" id="UP001216390">
    <property type="component" value="Chromosome"/>
</dbReference>
<reference evidence="1" key="1">
    <citation type="submission" date="2023-01" db="EMBL/GenBank/DDBJ databases">
        <title>The diversity of Class Acidimicrobiia in South China Sea sediment environments and the proposal of Iamia marina sp. nov., a novel species of the genus Iamia.</title>
        <authorList>
            <person name="He Y."/>
            <person name="Tian X."/>
        </authorList>
    </citation>
    <scope>NUCLEOTIDE SEQUENCE</scope>
    <source>
        <strain evidence="1">DSM 19957</strain>
    </source>
</reference>
<dbReference type="RefSeq" id="WP_272738385.1">
    <property type="nucleotide sequence ID" value="NZ_CP116942.1"/>
</dbReference>
<evidence type="ECO:0000313" key="1">
    <source>
        <dbReference type="EMBL" id="WCO68870.1"/>
    </source>
</evidence>
<sequence length="173" mass="18003">MGTASPFVVCGNPARGGYPILNPDGTVNVETATAMGKVDIQSSKVPTCGAGSAFKGKIEDADEIDLPGWVEADNGNGFEHEIQNQVLGATACPTGGPFTDCDMLIPIADEGRGNGTKIVMHAVAWAVFHIVGDGYGNPKYEGYFRSDVPYVSGGETSDGVPTAATPRVIRLIE</sequence>
<evidence type="ECO:0000313" key="2">
    <source>
        <dbReference type="Proteomes" id="UP001216390"/>
    </source>
</evidence>
<proteinExistence type="predicted"/>
<dbReference type="AlphaFoldDB" id="A0AAE9Y888"/>
<dbReference type="EMBL" id="CP116942">
    <property type="protein sequence ID" value="WCO68870.1"/>
    <property type="molecule type" value="Genomic_DNA"/>
</dbReference>
<name>A0AAE9Y888_9ACTN</name>
<gene>
    <name evidence="1" type="ORF">PO878_09055</name>
</gene>
<dbReference type="KEGG" id="ima:PO878_09055"/>
<keyword evidence="2" id="KW-1185">Reference proteome</keyword>
<organism evidence="1 2">
    <name type="scientific">Iamia majanohamensis</name>
    <dbReference type="NCBI Taxonomy" id="467976"/>
    <lineage>
        <taxon>Bacteria</taxon>
        <taxon>Bacillati</taxon>
        <taxon>Actinomycetota</taxon>
        <taxon>Acidimicrobiia</taxon>
        <taxon>Acidimicrobiales</taxon>
        <taxon>Iamiaceae</taxon>
        <taxon>Iamia</taxon>
    </lineage>
</organism>
<accession>A0AAE9Y888</accession>